<protein>
    <recommendedName>
        <fullName evidence="3">Lipoprotein</fullName>
    </recommendedName>
</protein>
<dbReference type="Proteomes" id="UP000722459">
    <property type="component" value="Unassembled WGS sequence"/>
</dbReference>
<dbReference type="PROSITE" id="PS51257">
    <property type="entry name" value="PROKAR_LIPOPROTEIN"/>
    <property type="match status" value="1"/>
</dbReference>
<evidence type="ECO:0008006" key="3">
    <source>
        <dbReference type="Google" id="ProtNLM"/>
    </source>
</evidence>
<evidence type="ECO:0000313" key="1">
    <source>
        <dbReference type="EMBL" id="MBT4870456.1"/>
    </source>
</evidence>
<name>A0A8T5GG09_9ARCH</name>
<evidence type="ECO:0000313" key="2">
    <source>
        <dbReference type="Proteomes" id="UP000722459"/>
    </source>
</evidence>
<dbReference type="AlphaFoldDB" id="A0A8T5GG09"/>
<gene>
    <name evidence="1" type="ORF">HON47_02695</name>
</gene>
<comment type="caution">
    <text evidence="1">The sequence shown here is derived from an EMBL/GenBank/DDBJ whole genome shotgun (WGS) entry which is preliminary data.</text>
</comment>
<accession>A0A8T5GG09</accession>
<dbReference type="EMBL" id="JABJNZ010000037">
    <property type="protein sequence ID" value="MBT4870456.1"/>
    <property type="molecule type" value="Genomic_DNA"/>
</dbReference>
<reference evidence="1" key="1">
    <citation type="journal article" date="2021" name="ISME J.">
        <title>Mercury methylation by metabolically versatile and cosmopolitan marine bacteria.</title>
        <authorList>
            <person name="Lin H."/>
            <person name="Ascher D.B."/>
            <person name="Myung Y."/>
            <person name="Lamborg C.H."/>
            <person name="Hallam S.J."/>
            <person name="Gionfriddo C.M."/>
            <person name="Holt K.E."/>
            <person name="Moreau J.W."/>
        </authorList>
    </citation>
    <scope>NUCLEOTIDE SEQUENCE</scope>
    <source>
        <strain evidence="1">SI075_bin30</strain>
    </source>
</reference>
<organism evidence="1 2">
    <name type="scientific">Candidatus Iainarchaeum sp</name>
    <dbReference type="NCBI Taxonomy" id="3101447"/>
    <lineage>
        <taxon>Archaea</taxon>
        <taxon>Candidatus Iainarchaeota</taxon>
        <taxon>Candidatus Iainarchaeia</taxon>
        <taxon>Candidatus Iainarchaeales</taxon>
        <taxon>Candidatus Iainarchaeaceae</taxon>
        <taxon>Candidatus Iainarchaeum</taxon>
    </lineage>
</organism>
<sequence length="198" mass="22385">MKKTILVLTLLIIGIFLFGCTENPPPQPVCGDDQYYDSGFCVSFLNMTEQESKNYLKNESNPFGIINWSFNEKNEMEVTIKNKSNVSLKVEVFEIGLKQYNSNAFYDLTNENIQTPLKIYEDVSGIGVAKVLEPEETTIIIIDKIHLYDDNQESLFTGPPKGICSAIPRLDFIPLISYKNTEGQIQAQKEKTPLIISC</sequence>
<proteinExistence type="predicted"/>